<dbReference type="AlphaFoldDB" id="A0A2A6BQJ8"/>
<proteinExistence type="predicted"/>
<reference evidence="3" key="1">
    <citation type="journal article" date="2008" name="Nat. Genet.">
        <title>The Pristionchus pacificus genome provides a unique perspective on nematode lifestyle and parasitism.</title>
        <authorList>
            <person name="Dieterich C."/>
            <person name="Clifton S.W."/>
            <person name="Schuster L.N."/>
            <person name="Chinwalla A."/>
            <person name="Delehaunty K."/>
            <person name="Dinkelacker I."/>
            <person name="Fulton L."/>
            <person name="Fulton R."/>
            <person name="Godfrey J."/>
            <person name="Minx P."/>
            <person name="Mitreva M."/>
            <person name="Roeseler W."/>
            <person name="Tian H."/>
            <person name="Witte H."/>
            <person name="Yang S.P."/>
            <person name="Wilson R.K."/>
            <person name="Sommer R.J."/>
        </authorList>
    </citation>
    <scope>NUCLEOTIDE SEQUENCE [LARGE SCALE GENOMIC DNA]</scope>
    <source>
        <strain evidence="3">PS312</strain>
    </source>
</reference>
<dbReference type="Proteomes" id="UP000005239">
    <property type="component" value="Unassembled WGS sequence"/>
</dbReference>
<protein>
    <submittedName>
        <fullName evidence="2">Uncharacterized protein</fullName>
    </submittedName>
</protein>
<gene>
    <name evidence="2" type="primary">WBGene00282729</name>
</gene>
<accession>A0A8R1Z9B0</accession>
<evidence type="ECO:0000256" key="1">
    <source>
        <dbReference type="SAM" id="MobiDB-lite"/>
    </source>
</evidence>
<feature type="compositionally biased region" description="Basic and acidic residues" evidence="1">
    <location>
        <begin position="1"/>
        <end position="15"/>
    </location>
</feature>
<name>A0A2A6BQJ8_PRIPA</name>
<accession>A0A2A6BQJ8</accession>
<sequence>MERRRDESEREKGQESARLSPSRAKSAPDQQSRNRLGATGTTSILAQGCDNHFSSPSITGERWAMD</sequence>
<dbReference type="EnsemblMetazoa" id="PPA44360.1">
    <property type="protein sequence ID" value="PPA44360.1"/>
    <property type="gene ID" value="WBGene00282729"/>
</dbReference>
<feature type="compositionally biased region" description="Polar residues" evidence="1">
    <location>
        <begin position="28"/>
        <end position="45"/>
    </location>
</feature>
<evidence type="ECO:0000313" key="2">
    <source>
        <dbReference type="EnsemblMetazoa" id="PPA44360.1"/>
    </source>
</evidence>
<organism evidence="2 3">
    <name type="scientific">Pristionchus pacificus</name>
    <name type="common">Parasitic nematode worm</name>
    <dbReference type="NCBI Taxonomy" id="54126"/>
    <lineage>
        <taxon>Eukaryota</taxon>
        <taxon>Metazoa</taxon>
        <taxon>Ecdysozoa</taxon>
        <taxon>Nematoda</taxon>
        <taxon>Chromadorea</taxon>
        <taxon>Rhabditida</taxon>
        <taxon>Rhabditina</taxon>
        <taxon>Diplogasteromorpha</taxon>
        <taxon>Diplogasteroidea</taxon>
        <taxon>Neodiplogasteridae</taxon>
        <taxon>Pristionchus</taxon>
    </lineage>
</organism>
<reference evidence="2" key="2">
    <citation type="submission" date="2022-06" db="UniProtKB">
        <authorList>
            <consortium name="EnsemblMetazoa"/>
        </authorList>
    </citation>
    <scope>IDENTIFICATION</scope>
    <source>
        <strain evidence="2">PS312</strain>
    </source>
</reference>
<feature type="region of interest" description="Disordered" evidence="1">
    <location>
        <begin position="1"/>
        <end position="66"/>
    </location>
</feature>
<keyword evidence="3" id="KW-1185">Reference proteome</keyword>
<evidence type="ECO:0000313" key="3">
    <source>
        <dbReference type="Proteomes" id="UP000005239"/>
    </source>
</evidence>